<dbReference type="AlphaFoldDB" id="A0A6A3HZC7"/>
<gene>
    <name evidence="1" type="ORF">PR002_g25437</name>
</gene>
<sequence length="109" mass="12404">MPGSHNDINVLERSDRFSDIANLRALRCNYDINDTRSQRDTIFQTGFTRRGQSSFSRYKLPWTKRGCISPASKWPRGRTSSALSACFKRNRLSLKGLLEAGDMPTCTRS</sequence>
<accession>A0A6A3HZC7</accession>
<dbReference type="EMBL" id="QXFU01003364">
    <property type="protein sequence ID" value="KAE8975989.1"/>
    <property type="molecule type" value="Genomic_DNA"/>
</dbReference>
<comment type="caution">
    <text evidence="1">The sequence shown here is derived from an EMBL/GenBank/DDBJ whole genome shotgun (WGS) entry which is preliminary data.</text>
</comment>
<dbReference type="Pfam" id="PF04827">
    <property type="entry name" value="Plant_tran"/>
    <property type="match status" value="1"/>
</dbReference>
<protein>
    <submittedName>
        <fullName evidence="1">Uncharacterized protein</fullName>
    </submittedName>
</protein>
<evidence type="ECO:0000313" key="2">
    <source>
        <dbReference type="Proteomes" id="UP000435112"/>
    </source>
</evidence>
<dbReference type="InterPro" id="IPR006912">
    <property type="entry name" value="Harbinger_derived_prot"/>
</dbReference>
<evidence type="ECO:0000313" key="1">
    <source>
        <dbReference type="EMBL" id="KAE8975989.1"/>
    </source>
</evidence>
<proteinExistence type="predicted"/>
<organism evidence="1 2">
    <name type="scientific">Phytophthora rubi</name>
    <dbReference type="NCBI Taxonomy" id="129364"/>
    <lineage>
        <taxon>Eukaryota</taxon>
        <taxon>Sar</taxon>
        <taxon>Stramenopiles</taxon>
        <taxon>Oomycota</taxon>
        <taxon>Peronosporomycetes</taxon>
        <taxon>Peronosporales</taxon>
        <taxon>Peronosporaceae</taxon>
        <taxon>Phytophthora</taxon>
    </lineage>
</organism>
<reference evidence="1 2" key="1">
    <citation type="submission" date="2018-09" db="EMBL/GenBank/DDBJ databases">
        <title>Genomic investigation of the strawberry pathogen Phytophthora fragariae indicates pathogenicity is determined by transcriptional variation in three key races.</title>
        <authorList>
            <person name="Adams T.M."/>
            <person name="Armitage A.D."/>
            <person name="Sobczyk M.K."/>
            <person name="Bates H.J."/>
            <person name="Dunwell J.M."/>
            <person name="Nellist C.F."/>
            <person name="Harrison R.J."/>
        </authorList>
    </citation>
    <scope>NUCLEOTIDE SEQUENCE [LARGE SCALE GENOMIC DNA]</scope>
    <source>
        <strain evidence="1 2">SCRP324</strain>
    </source>
</reference>
<dbReference type="Proteomes" id="UP000435112">
    <property type="component" value="Unassembled WGS sequence"/>
</dbReference>
<name>A0A6A3HZC7_9STRA</name>
<dbReference type="OrthoDB" id="666756at2759"/>